<dbReference type="OrthoDB" id="212517at2"/>
<evidence type="ECO:0008006" key="3">
    <source>
        <dbReference type="Google" id="ProtNLM"/>
    </source>
</evidence>
<dbReference type="Proteomes" id="UP000297890">
    <property type="component" value="Unassembled WGS sequence"/>
</dbReference>
<dbReference type="Gene3D" id="1.10.510.10">
    <property type="entry name" value="Transferase(Phosphotransferase) domain 1"/>
    <property type="match status" value="1"/>
</dbReference>
<dbReference type="RefSeq" id="WP_135281505.1">
    <property type="nucleotide sequence ID" value="NZ_SRIO01000006.1"/>
</dbReference>
<accession>A0A4Z0FAX4</accession>
<evidence type="ECO:0000313" key="1">
    <source>
        <dbReference type="EMBL" id="TFZ82835.1"/>
    </source>
</evidence>
<name>A0A4Z0FAX4_9GAMM</name>
<dbReference type="AlphaFoldDB" id="A0A4Z0FAX4"/>
<reference evidence="1 2" key="1">
    <citation type="journal article" date="2019" name="ISME J.">
        <title>Candidatus Macondimonas diazotrophica, a novel gammaproteobacterial genus dominating crude-oil-contaminated coastal sediments.</title>
        <authorList>
            <person name="Karthikeyan S."/>
            <person name="Konstantinidis K."/>
        </authorList>
    </citation>
    <scope>NUCLEOTIDE SEQUENCE [LARGE SCALE GENOMIC DNA]</scope>
    <source>
        <strain evidence="1 2">KTK01</strain>
    </source>
</reference>
<organism evidence="1 2">
    <name type="scientific">Candidatus Macondimonas diazotrophica</name>
    <dbReference type="NCBI Taxonomy" id="2305248"/>
    <lineage>
        <taxon>Bacteria</taxon>
        <taxon>Pseudomonadati</taxon>
        <taxon>Pseudomonadota</taxon>
        <taxon>Gammaproteobacteria</taxon>
        <taxon>Chromatiales</taxon>
        <taxon>Ectothiorhodospiraceae</taxon>
        <taxon>Candidatus Macondimonas</taxon>
    </lineage>
</organism>
<protein>
    <recommendedName>
        <fullName evidence="3">Protein kinase domain-containing protein</fullName>
    </recommendedName>
</protein>
<sequence length="237" mass="27847">METRTHFQHGPDHQAVARFILQQIRDGLPAQSQGAQSRIYRYTDPSGCYAVKIPRSGVMGGCIGRWMIHRERRVYERLTGLPGVPRCHGLVEGRYLVLDFMAGESFRDAQTRLPPDHDYFEQLRILIDAIHARGVAHTDLKRKDNLLVLDNELPCLIDFGAAMVRRSDPLSRVLFLIARRFDRNAWIKLKYNGYRNIPPDERRHLRRLPIERVSHWLKRRARHLRRALVKHKERLRP</sequence>
<keyword evidence="2" id="KW-1185">Reference proteome</keyword>
<comment type="caution">
    <text evidence="1">The sequence shown here is derived from an EMBL/GenBank/DDBJ whole genome shotgun (WGS) entry which is preliminary data.</text>
</comment>
<gene>
    <name evidence="1" type="ORF">E4680_06025</name>
</gene>
<dbReference type="EMBL" id="SRIO01000006">
    <property type="protein sequence ID" value="TFZ82835.1"/>
    <property type="molecule type" value="Genomic_DNA"/>
</dbReference>
<proteinExistence type="predicted"/>
<dbReference type="InterPro" id="IPR011009">
    <property type="entry name" value="Kinase-like_dom_sf"/>
</dbReference>
<evidence type="ECO:0000313" key="2">
    <source>
        <dbReference type="Proteomes" id="UP000297890"/>
    </source>
</evidence>
<dbReference type="SUPFAM" id="SSF56112">
    <property type="entry name" value="Protein kinase-like (PK-like)"/>
    <property type="match status" value="1"/>
</dbReference>